<gene>
    <name evidence="3" type="ORF">Q605_AUC00851G0008</name>
</gene>
<dbReference type="Proteomes" id="UP000018852">
    <property type="component" value="Unassembled WGS sequence"/>
</dbReference>
<evidence type="ECO:0000313" key="3">
    <source>
        <dbReference type="EMBL" id="ETJ03351.1"/>
    </source>
</evidence>
<proteinExistence type="predicted"/>
<comment type="caution">
    <text evidence="3">The sequence shown here is derived from an EMBL/GenBank/DDBJ whole genome shotgun (WGS) entry which is preliminary data.</text>
</comment>
<dbReference type="EMBL" id="AZLV01000851">
    <property type="protein sequence ID" value="ETJ03351.1"/>
    <property type="molecule type" value="Genomic_DNA"/>
</dbReference>
<feature type="domain" description="Phage capsid-like C-terminal" evidence="2">
    <location>
        <begin position="19"/>
        <end position="207"/>
    </location>
</feature>
<evidence type="ECO:0000259" key="2">
    <source>
        <dbReference type="Pfam" id="PF05065"/>
    </source>
</evidence>
<dbReference type="SUPFAM" id="SSF56563">
    <property type="entry name" value="Major capsid protein gp5"/>
    <property type="match status" value="1"/>
</dbReference>
<evidence type="ECO:0000256" key="1">
    <source>
        <dbReference type="ARBA" id="ARBA00004328"/>
    </source>
</evidence>
<name>W1VCE1_9ACTO</name>
<dbReference type="InterPro" id="IPR054612">
    <property type="entry name" value="Phage_capsid-like_C"/>
</dbReference>
<organism evidence="3 4">
    <name type="scientific">Actinomyces urogenitalis DORA_12</name>
    <dbReference type="NCBI Taxonomy" id="1403939"/>
    <lineage>
        <taxon>Bacteria</taxon>
        <taxon>Bacillati</taxon>
        <taxon>Actinomycetota</taxon>
        <taxon>Actinomycetes</taxon>
        <taxon>Actinomycetales</taxon>
        <taxon>Actinomycetaceae</taxon>
        <taxon>Actinomyces</taxon>
    </lineage>
</organism>
<dbReference type="AlphaFoldDB" id="W1VCE1"/>
<protein>
    <submittedName>
        <fullName evidence="3">Gp15 family protein</fullName>
    </submittedName>
</protein>
<feature type="non-terminal residue" evidence="3">
    <location>
        <position position="207"/>
    </location>
</feature>
<reference evidence="3 4" key="1">
    <citation type="submission" date="2013-12" db="EMBL/GenBank/DDBJ databases">
        <title>A Varibaculum cambriense genome reconstructed from a premature infant gut community with otherwise low bacterial novelty that shifts toward anaerobic metabolism during the third week of life.</title>
        <authorList>
            <person name="Brown C.T."/>
            <person name="Sharon I."/>
            <person name="Thomas B.C."/>
            <person name="Castelle C.J."/>
            <person name="Morowitz M.J."/>
            <person name="Banfield J.F."/>
        </authorList>
    </citation>
    <scope>NUCLEOTIDE SEQUENCE [LARGE SCALE GENOMIC DNA]</scope>
    <source>
        <strain evidence="4">DORA_12</strain>
    </source>
</reference>
<dbReference type="Pfam" id="PF05065">
    <property type="entry name" value="Phage_capsid"/>
    <property type="match status" value="1"/>
</dbReference>
<accession>W1VCE1</accession>
<evidence type="ECO:0000313" key="4">
    <source>
        <dbReference type="Proteomes" id="UP000018852"/>
    </source>
</evidence>
<comment type="subcellular location">
    <subcellularLocation>
        <location evidence="1">Virion</location>
    </subcellularLocation>
</comment>
<sequence length="207" mass="21713">MAIGTNAMTVDSLDNPAGTLPKEIVGEIWKGVQHTSVVQRVAGTTLVPITGGITYMQTGELVAGIVGEGEDKPITSGKTTAKAFKPVKAAAIAYWSKEARQANPGGYLDNLVEDLTSAVARAIDLAVIHGKDARTGNAIAGVEYLAQSTNAVELGTNTKTKGGLNADLLDGYDKLAAKDFNLTGFIADPRLRSKLLRATDTQGRPIY</sequence>
<dbReference type="InterPro" id="IPR024455">
    <property type="entry name" value="Phage_capsid"/>
</dbReference>
<dbReference type="NCBIfam" id="TIGR01554">
    <property type="entry name" value="major_cap_HK97"/>
    <property type="match status" value="1"/>
</dbReference>